<dbReference type="Proteomes" id="UP001595615">
    <property type="component" value="Unassembled WGS sequence"/>
</dbReference>
<evidence type="ECO:0000313" key="6">
    <source>
        <dbReference type="Proteomes" id="UP001595615"/>
    </source>
</evidence>
<dbReference type="InterPro" id="IPR013424">
    <property type="entry name" value="Ice-binding_C"/>
</dbReference>
<proteinExistence type="predicted"/>
<evidence type="ECO:0000259" key="4">
    <source>
        <dbReference type="Pfam" id="PF20597"/>
    </source>
</evidence>
<dbReference type="Pfam" id="PF07589">
    <property type="entry name" value="PEP-CTERM"/>
    <property type="match status" value="1"/>
</dbReference>
<evidence type="ECO:0000259" key="3">
    <source>
        <dbReference type="Pfam" id="PF07589"/>
    </source>
</evidence>
<feature type="region of interest" description="Disordered" evidence="1">
    <location>
        <begin position="311"/>
        <end position="334"/>
    </location>
</feature>
<comment type="caution">
    <text evidence="5">The sequence shown here is derived from an EMBL/GenBank/DDBJ whole genome shotgun (WGS) entry which is preliminary data.</text>
</comment>
<feature type="chain" id="PRO_5047381361" evidence="2">
    <location>
        <begin position="20"/>
        <end position="359"/>
    </location>
</feature>
<dbReference type="RefSeq" id="WP_380861315.1">
    <property type="nucleotide sequence ID" value="NZ_JBHRXV010000010.1"/>
</dbReference>
<keyword evidence="2" id="KW-0732">Signal</keyword>
<dbReference type="Pfam" id="PF20597">
    <property type="entry name" value="pAdhesive_15"/>
    <property type="match status" value="1"/>
</dbReference>
<feature type="domain" description="Choice-of-anchor A" evidence="4">
    <location>
        <begin position="21"/>
        <end position="291"/>
    </location>
</feature>
<dbReference type="EMBL" id="JBHRXV010000010">
    <property type="protein sequence ID" value="MFC3713123.1"/>
    <property type="molecule type" value="Genomic_DNA"/>
</dbReference>
<dbReference type="NCBIfam" id="TIGR02595">
    <property type="entry name" value="PEP_CTERM"/>
    <property type="match status" value="1"/>
</dbReference>
<evidence type="ECO:0000256" key="1">
    <source>
        <dbReference type="SAM" id="MobiDB-lite"/>
    </source>
</evidence>
<keyword evidence="6" id="KW-1185">Reference proteome</keyword>
<accession>A0ABV7XDM0</accession>
<sequence length="359" mass="36331">MVRHTLAALMLLAAAPAVAGPLGVAGDYNAFVLGNTNMQYVDTHGKLAVGGNLQLNGVQIGSQLSQGSPTNLVVGGNLNVTSGSINGSTVVYGNVTANNPTFHGNLSAGGSVWINPNQGGSVNGSVTYGTSFTKPGWMNPPATQGSITQPVDFAAAAASLTALSQAQVGPNDPAGTFQWNQLFLTGGAGLNVFGITEAVLEGSTGGFNINAPSGATVIINVAGSDLTLLNTGLNLSGGITMDKILWNFYEATSLTFNGSWNGSVLATQAAAKAQYGAMNGNLIVAALHGYGGPSTTTSLEVHTVINGQPTFFSGTTRPVGNPDPDPNPNPVPEPGTMALFGLGAMLAAMSRRRRQTAAA</sequence>
<reference evidence="6" key="1">
    <citation type="journal article" date="2019" name="Int. J. Syst. Evol. Microbiol.">
        <title>The Global Catalogue of Microorganisms (GCM) 10K type strain sequencing project: providing services to taxonomists for standard genome sequencing and annotation.</title>
        <authorList>
            <consortium name="The Broad Institute Genomics Platform"/>
            <consortium name="The Broad Institute Genome Sequencing Center for Infectious Disease"/>
            <person name="Wu L."/>
            <person name="Ma J."/>
        </authorList>
    </citation>
    <scope>NUCLEOTIDE SEQUENCE [LARGE SCALE GENOMIC DNA]</scope>
    <source>
        <strain evidence="6">KCTC 42644</strain>
    </source>
</reference>
<feature type="domain" description="Ice-binding protein C-terminal" evidence="3">
    <location>
        <begin position="330"/>
        <end position="354"/>
    </location>
</feature>
<dbReference type="NCBIfam" id="TIGR04215">
    <property type="entry name" value="choice_anch_A"/>
    <property type="match status" value="1"/>
</dbReference>
<dbReference type="InterPro" id="IPR026588">
    <property type="entry name" value="Choice_anch_A"/>
</dbReference>
<name>A0ABV7XDM0_9SPHN</name>
<feature type="signal peptide" evidence="2">
    <location>
        <begin position="1"/>
        <end position="19"/>
    </location>
</feature>
<evidence type="ECO:0000256" key="2">
    <source>
        <dbReference type="SAM" id="SignalP"/>
    </source>
</evidence>
<evidence type="ECO:0000313" key="5">
    <source>
        <dbReference type="EMBL" id="MFC3713123.1"/>
    </source>
</evidence>
<protein>
    <submittedName>
        <fullName evidence="5">Choice-of-anchor A family protein</fullName>
    </submittedName>
</protein>
<gene>
    <name evidence="5" type="ORF">ACFOMD_11100</name>
</gene>
<feature type="compositionally biased region" description="Pro residues" evidence="1">
    <location>
        <begin position="321"/>
        <end position="333"/>
    </location>
</feature>
<organism evidence="5 6">
    <name type="scientific">Sphingoaurantiacus capsulatus</name>
    <dbReference type="NCBI Taxonomy" id="1771310"/>
    <lineage>
        <taxon>Bacteria</taxon>
        <taxon>Pseudomonadati</taxon>
        <taxon>Pseudomonadota</taxon>
        <taxon>Alphaproteobacteria</taxon>
        <taxon>Sphingomonadales</taxon>
        <taxon>Sphingosinicellaceae</taxon>
        <taxon>Sphingoaurantiacus</taxon>
    </lineage>
</organism>